<dbReference type="SUPFAM" id="SSF51735">
    <property type="entry name" value="NAD(P)-binding Rossmann-fold domains"/>
    <property type="match status" value="1"/>
</dbReference>
<dbReference type="CDD" id="cd08946">
    <property type="entry name" value="SDR_e"/>
    <property type="match status" value="1"/>
</dbReference>
<dbReference type="EMBL" id="JADBEK010000001">
    <property type="protein sequence ID" value="MBE1588451.1"/>
    <property type="molecule type" value="Genomic_DNA"/>
</dbReference>
<comment type="caution">
    <text evidence="2">The sequence shown here is derived from an EMBL/GenBank/DDBJ whole genome shotgun (WGS) entry which is preliminary data.</text>
</comment>
<dbReference type="InterPro" id="IPR001509">
    <property type="entry name" value="Epimerase_deHydtase"/>
</dbReference>
<accession>A0ABR9M6B1</accession>
<dbReference type="InterPro" id="IPR036291">
    <property type="entry name" value="NAD(P)-bd_dom_sf"/>
</dbReference>
<proteinExistence type="predicted"/>
<dbReference type="Gene3D" id="3.40.50.720">
    <property type="entry name" value="NAD(P)-binding Rossmann-like Domain"/>
    <property type="match status" value="1"/>
</dbReference>
<dbReference type="Pfam" id="PF01370">
    <property type="entry name" value="Epimerase"/>
    <property type="match status" value="1"/>
</dbReference>
<reference evidence="2 3" key="1">
    <citation type="submission" date="2020-10" db="EMBL/GenBank/DDBJ databases">
        <title>Sequencing the genomes of 1000 actinobacteria strains.</title>
        <authorList>
            <person name="Klenk H.-P."/>
        </authorList>
    </citation>
    <scope>NUCLEOTIDE SEQUENCE [LARGE SCALE GENOMIC DNA]</scope>
    <source>
        <strain evidence="2 3">DSM 43173</strain>
    </source>
</reference>
<evidence type="ECO:0000259" key="1">
    <source>
        <dbReference type="Pfam" id="PF01370"/>
    </source>
</evidence>
<dbReference type="PANTHER" id="PTHR48079:SF6">
    <property type="entry name" value="NAD(P)-BINDING DOMAIN-CONTAINING PROTEIN-RELATED"/>
    <property type="match status" value="1"/>
</dbReference>
<dbReference type="PANTHER" id="PTHR48079">
    <property type="entry name" value="PROTEIN YEEZ"/>
    <property type="match status" value="1"/>
</dbReference>
<sequence length="292" mass="29986">MHVFVAGAAGAIGCCLVPLLVEAGHQVTGTSRTDSGLDRLRAQGAGAVRLDAFDAEAVARAVAEAAPDAIVHQLTALNGGTSADNGRIRRIGTRNLVDAAKRAGVRRVVAQSIAWAYEAGDAPATEDTPLDVTAPAPRSGVVGGVQALEEAVAELDEHVVLRYGLFYGPGTWYRPGGLVADVLRNGGPTDDPASVFLSGLAADAAVSSFVHVEDAAEATVAALRWPSGTVNIVDDEPAPAREWLPALAAAVGAPAPAPTDGRAGWQRGADNGLARSLGWRPRHATWRTGFGS</sequence>
<dbReference type="Proteomes" id="UP000633509">
    <property type="component" value="Unassembled WGS sequence"/>
</dbReference>
<gene>
    <name evidence="2" type="ORF">H4W80_006709</name>
</gene>
<feature type="domain" description="NAD-dependent epimerase/dehydratase" evidence="1">
    <location>
        <begin position="3"/>
        <end position="227"/>
    </location>
</feature>
<name>A0ABR9M6B1_9ACTN</name>
<evidence type="ECO:0000313" key="3">
    <source>
        <dbReference type="Proteomes" id="UP000633509"/>
    </source>
</evidence>
<organism evidence="2 3">
    <name type="scientific">Nonomuraea angiospora</name>
    <dbReference type="NCBI Taxonomy" id="46172"/>
    <lineage>
        <taxon>Bacteria</taxon>
        <taxon>Bacillati</taxon>
        <taxon>Actinomycetota</taxon>
        <taxon>Actinomycetes</taxon>
        <taxon>Streptosporangiales</taxon>
        <taxon>Streptosporangiaceae</taxon>
        <taxon>Nonomuraea</taxon>
    </lineage>
</organism>
<dbReference type="RefSeq" id="WP_192788666.1">
    <property type="nucleotide sequence ID" value="NZ_JADBEK010000001.1"/>
</dbReference>
<evidence type="ECO:0000313" key="2">
    <source>
        <dbReference type="EMBL" id="MBE1588451.1"/>
    </source>
</evidence>
<keyword evidence="3" id="KW-1185">Reference proteome</keyword>
<protein>
    <submittedName>
        <fullName evidence="2">Nucleoside-diphosphate-sugar epimerase</fullName>
    </submittedName>
</protein>
<dbReference type="InterPro" id="IPR051783">
    <property type="entry name" value="NAD(P)-dependent_oxidoreduct"/>
</dbReference>